<evidence type="ECO:0000259" key="1">
    <source>
        <dbReference type="Pfam" id="PF00535"/>
    </source>
</evidence>
<evidence type="ECO:0000313" key="2">
    <source>
        <dbReference type="EMBL" id="KAA6128769.1"/>
    </source>
</evidence>
<evidence type="ECO:0000313" key="3">
    <source>
        <dbReference type="Proteomes" id="UP000324255"/>
    </source>
</evidence>
<comment type="caution">
    <text evidence="2">The sequence shown here is derived from an EMBL/GenBank/DDBJ whole genome shotgun (WGS) entry which is preliminary data.</text>
</comment>
<dbReference type="SUPFAM" id="SSF53448">
    <property type="entry name" value="Nucleotide-diphospho-sugar transferases"/>
    <property type="match status" value="1"/>
</dbReference>
<dbReference type="PANTHER" id="PTHR43179">
    <property type="entry name" value="RHAMNOSYLTRANSFERASE WBBL"/>
    <property type="match status" value="1"/>
</dbReference>
<dbReference type="Gene3D" id="3.90.550.10">
    <property type="entry name" value="Spore Coat Polysaccharide Biosynthesis Protein SpsA, Chain A"/>
    <property type="match status" value="1"/>
</dbReference>
<dbReference type="RefSeq" id="WP_150037032.1">
    <property type="nucleotide sequence ID" value="NZ_VWVM01000001.1"/>
</dbReference>
<dbReference type="InterPro" id="IPR029044">
    <property type="entry name" value="Nucleotide-diphossugar_trans"/>
</dbReference>
<dbReference type="Pfam" id="PF13641">
    <property type="entry name" value="Glyco_tranf_2_3"/>
    <property type="match status" value="1"/>
</dbReference>
<gene>
    <name evidence="2" type="ORF">F3I20_00245</name>
</gene>
<accession>A0AB34CU25</accession>
<keyword evidence="3" id="KW-1185">Reference proteome</keyword>
<feature type="domain" description="Glycosyltransferase 2-like" evidence="1">
    <location>
        <begin position="14"/>
        <end position="124"/>
    </location>
</feature>
<name>A0AB34CU25_9GAMM</name>
<dbReference type="Pfam" id="PF00535">
    <property type="entry name" value="Glycos_transf_2"/>
    <property type="match status" value="1"/>
</dbReference>
<protein>
    <submittedName>
        <fullName evidence="2">Glycosyltransferase family 2 protein</fullName>
    </submittedName>
</protein>
<proteinExistence type="predicted"/>
<organism evidence="2 3">
    <name type="scientific">Candidatus Pantoea gossypiicola</name>
    <dbReference type="NCBI Taxonomy" id="2608008"/>
    <lineage>
        <taxon>Bacteria</taxon>
        <taxon>Pseudomonadati</taxon>
        <taxon>Pseudomonadota</taxon>
        <taxon>Gammaproteobacteria</taxon>
        <taxon>Enterobacterales</taxon>
        <taxon>Erwiniaceae</taxon>
        <taxon>Pantoea</taxon>
    </lineage>
</organism>
<dbReference type="InterPro" id="IPR001173">
    <property type="entry name" value="Glyco_trans_2-like"/>
</dbReference>
<dbReference type="AlphaFoldDB" id="A0AB34CU25"/>
<dbReference type="EMBL" id="VWVM01000001">
    <property type="protein sequence ID" value="KAA6128769.1"/>
    <property type="molecule type" value="Genomic_DNA"/>
</dbReference>
<sequence>MKIIASLVLYRHAYEDISRTLDSLLAEKSIDKVCIVDNGCHCNWLSDYSHPKVSVLPIANNNGFGAGHNKAFQEYKNQCEYILICNPDISFDCGEVDSLYHFTKENNLSLTIPKVIYPDGSLQHSCKLLPTPNQLFMRRFFSRYMKVSNGEYELHHADYSRPFYAPSLSGCFMLISQQALNHTNGFDERFFLYMEDVDLSRRVSASGLGIQYCPESTVVHESQRRSYQDFKFLFYHIVSAVRYFNKWGWLIDRERELFNTKCLSQFNCKNS</sequence>
<dbReference type="Proteomes" id="UP000324255">
    <property type="component" value="Unassembled WGS sequence"/>
</dbReference>
<reference evidence="2 3" key="1">
    <citation type="submission" date="2019-09" db="EMBL/GenBank/DDBJ databases">
        <title>Genomic diversity of phyloplane-associated Pantoea species in Pakistan cotton crop.</title>
        <authorList>
            <person name="Tufail M.R."/>
            <person name="Cook D.R."/>
        </authorList>
    </citation>
    <scope>NUCLEOTIDE SEQUENCE [LARGE SCALE GENOMIC DNA]</scope>
    <source>
        <strain evidence="2 3">B_8</strain>
    </source>
</reference>
<dbReference type="PANTHER" id="PTHR43179:SF10">
    <property type="entry name" value="GLYCOSYL TRANSFERASE"/>
    <property type="match status" value="1"/>
</dbReference>